<gene>
    <name evidence="2" type="ORF">FHL02_01195</name>
    <name evidence="1" type="ORF">FHL03_02075</name>
</gene>
<dbReference type="Proteomes" id="UP000436655">
    <property type="component" value="Unassembled WGS sequence"/>
</dbReference>
<evidence type="ECO:0000313" key="2">
    <source>
        <dbReference type="EMBL" id="MQS51628.1"/>
    </source>
</evidence>
<proteinExistence type="predicted"/>
<reference evidence="3 4" key="1">
    <citation type="journal article" date="2019" name="Syst. Appl. Microbiol.">
        <title>Polyphasic characterization of two novel Lactobacillus spp. isolated from blown salami packages: Description of Lactobacillus halodurans sp. nov. and Lactobacillus salsicarnum sp. nov.</title>
        <authorList>
            <person name="Schuster J.A."/>
            <person name="Klingl A."/>
            <person name="Vogel R.F."/>
            <person name="Ehrmann M.A."/>
        </authorList>
    </citation>
    <scope>NUCLEOTIDE SEQUENCE [LARGE SCALE GENOMIC DNA]</scope>
    <source>
        <strain evidence="1 4">TMW 1.2098</strain>
        <strain evidence="2 3">TMW 1.2118</strain>
    </source>
</reference>
<dbReference type="EMBL" id="VDFM01000001">
    <property type="protein sequence ID" value="MQS51628.1"/>
    <property type="molecule type" value="Genomic_DNA"/>
</dbReference>
<protein>
    <submittedName>
        <fullName evidence="2">Uncharacterized protein</fullName>
    </submittedName>
</protein>
<evidence type="ECO:0000313" key="4">
    <source>
        <dbReference type="Proteomes" id="UP000436655"/>
    </source>
</evidence>
<dbReference type="EMBL" id="VDFN01000001">
    <property type="protein sequence ID" value="MQS44269.1"/>
    <property type="molecule type" value="Genomic_DNA"/>
</dbReference>
<keyword evidence="4" id="KW-1185">Reference proteome</keyword>
<dbReference type="RefSeq" id="WP_153381689.1">
    <property type="nucleotide sequence ID" value="NZ_VDFM01000001.1"/>
</dbReference>
<name>A0A5P0ZF34_9LACO</name>
<dbReference type="Proteomes" id="UP000380386">
    <property type="component" value="Unassembled WGS sequence"/>
</dbReference>
<accession>A0A5P0ZF34</accession>
<sequence>MLTAEQKMTLLTDDEFNESSLRFINQKLINTIDQVDSALNFVKFAQNGISVLTSIEDNNFSVNEETINEFKNAIDSLNLVSDQINENLVKLNPKINEVESVNE</sequence>
<comment type="caution">
    <text evidence="2">The sequence shown here is derived from an EMBL/GenBank/DDBJ whole genome shotgun (WGS) entry which is preliminary data.</text>
</comment>
<reference evidence="1" key="2">
    <citation type="submission" date="2019-05" db="EMBL/GenBank/DDBJ databases">
        <authorList>
            <person name="Schuster J.A."/>
            <person name="Ehrmann M.A."/>
        </authorList>
    </citation>
    <scope>NUCLEOTIDE SEQUENCE</scope>
    <source>
        <strain evidence="1">TMW 1.2098</strain>
    </source>
</reference>
<dbReference type="AlphaFoldDB" id="A0A5P0ZF34"/>
<evidence type="ECO:0000313" key="3">
    <source>
        <dbReference type="Proteomes" id="UP000380386"/>
    </source>
</evidence>
<organism evidence="2 3">
    <name type="scientific">Companilactobacillus mishanensis</name>
    <dbReference type="NCBI Taxonomy" id="2486008"/>
    <lineage>
        <taxon>Bacteria</taxon>
        <taxon>Bacillati</taxon>
        <taxon>Bacillota</taxon>
        <taxon>Bacilli</taxon>
        <taxon>Lactobacillales</taxon>
        <taxon>Lactobacillaceae</taxon>
        <taxon>Companilactobacillus</taxon>
    </lineage>
</organism>
<evidence type="ECO:0000313" key="1">
    <source>
        <dbReference type="EMBL" id="MQS44269.1"/>
    </source>
</evidence>